<dbReference type="Gene3D" id="1.10.472.10">
    <property type="entry name" value="Cyclin-like"/>
    <property type="match status" value="2"/>
</dbReference>
<organism evidence="3 4">
    <name type="scientific">Dictyocaulus viviparus</name>
    <name type="common">Bovine lungworm</name>
    <dbReference type="NCBI Taxonomy" id="29172"/>
    <lineage>
        <taxon>Eukaryota</taxon>
        <taxon>Metazoa</taxon>
        <taxon>Ecdysozoa</taxon>
        <taxon>Nematoda</taxon>
        <taxon>Chromadorea</taxon>
        <taxon>Rhabditida</taxon>
        <taxon>Rhabditina</taxon>
        <taxon>Rhabditomorpha</taxon>
        <taxon>Strongyloidea</taxon>
        <taxon>Metastrongylidae</taxon>
        <taxon>Dictyocaulus</taxon>
    </lineage>
</organism>
<evidence type="ECO:0000313" key="3">
    <source>
        <dbReference type="EMBL" id="KJH51534.1"/>
    </source>
</evidence>
<dbReference type="PANTHER" id="PTHR10026">
    <property type="entry name" value="CYCLIN"/>
    <property type="match status" value="1"/>
</dbReference>
<dbReference type="GO" id="GO:0016538">
    <property type="term" value="F:cyclin-dependent protein serine/threonine kinase regulator activity"/>
    <property type="evidence" value="ECO:0007669"/>
    <property type="project" value="InterPro"/>
</dbReference>
<gene>
    <name evidence="3" type="ORF">DICVIV_02271</name>
</gene>
<reference evidence="4" key="2">
    <citation type="journal article" date="2016" name="Sci. Rep.">
        <title>Dictyocaulus viviparus genome, variome and transcriptome elucidate lungworm biology and support future intervention.</title>
        <authorList>
            <person name="McNulty S.N."/>
            <person name="Strube C."/>
            <person name="Rosa B.A."/>
            <person name="Martin J.C."/>
            <person name="Tyagi R."/>
            <person name="Choi Y.J."/>
            <person name="Wang Q."/>
            <person name="Hallsworth Pepin K."/>
            <person name="Zhang X."/>
            <person name="Ozersky P."/>
            <person name="Wilson R.K."/>
            <person name="Sternberg P.W."/>
            <person name="Gasser R.B."/>
            <person name="Mitreva M."/>
        </authorList>
    </citation>
    <scope>NUCLEOTIDE SEQUENCE [LARGE SCALE GENOMIC DNA]</scope>
    <source>
        <strain evidence="4">HannoverDv2000</strain>
    </source>
</reference>
<dbReference type="SUPFAM" id="SSF47954">
    <property type="entry name" value="Cyclin-like"/>
    <property type="match status" value="2"/>
</dbReference>
<dbReference type="InterPro" id="IPR006671">
    <property type="entry name" value="Cyclin_N"/>
</dbReference>
<dbReference type="GO" id="GO:0006357">
    <property type="term" value="P:regulation of transcription by RNA polymerase II"/>
    <property type="evidence" value="ECO:0007669"/>
    <property type="project" value="InterPro"/>
</dbReference>
<dbReference type="AlphaFoldDB" id="A0A0D8Y6B0"/>
<proteinExistence type="predicted"/>
<evidence type="ECO:0000259" key="2">
    <source>
        <dbReference type="Pfam" id="PF00134"/>
    </source>
</evidence>
<keyword evidence="1" id="KW-0195">Cyclin</keyword>
<dbReference type="Pfam" id="PF00134">
    <property type="entry name" value="Cyclin_N"/>
    <property type="match status" value="1"/>
</dbReference>
<evidence type="ECO:0000256" key="1">
    <source>
        <dbReference type="ARBA" id="ARBA00023127"/>
    </source>
</evidence>
<evidence type="ECO:0000313" key="4">
    <source>
        <dbReference type="Proteomes" id="UP000053766"/>
    </source>
</evidence>
<sequence length="198" mass="22430">MRDWLWSPEEVKDTPSVRQGMTLAEEAKLRREGIRLIMEVGTGVRAKAWPTIGTASIYFHRFYMFHTLQEFPREIVAMGCLFLAGKVSETPKKCKDIVTAAQNVFPTVYGDKNRNAFVVIAVALLHLAITVRKVNIGLPDCWWNEYIANLSNNLIDDICHKVLDFYSISKEEKMDFMPPRPFVLGQTPIIPPSTGPSS</sequence>
<reference evidence="3 4" key="1">
    <citation type="submission" date="2013-11" db="EMBL/GenBank/DDBJ databases">
        <title>Draft genome of the bovine lungworm Dictyocaulus viviparus.</title>
        <authorList>
            <person name="Mitreva M."/>
        </authorList>
    </citation>
    <scope>NUCLEOTIDE SEQUENCE [LARGE SCALE GENOMIC DNA]</scope>
    <source>
        <strain evidence="3 4">HannoverDv2000</strain>
    </source>
</reference>
<dbReference type="InterPro" id="IPR043198">
    <property type="entry name" value="Cyclin/Ssn8"/>
</dbReference>
<accession>A0A0D8Y6B0</accession>
<dbReference type="EMBL" id="KN716181">
    <property type="protein sequence ID" value="KJH51534.1"/>
    <property type="molecule type" value="Genomic_DNA"/>
</dbReference>
<dbReference type="InterPro" id="IPR036915">
    <property type="entry name" value="Cyclin-like_sf"/>
</dbReference>
<keyword evidence="4" id="KW-1185">Reference proteome</keyword>
<name>A0A0D8Y6B0_DICVI</name>
<dbReference type="Proteomes" id="UP000053766">
    <property type="component" value="Unassembled WGS sequence"/>
</dbReference>
<protein>
    <recommendedName>
        <fullName evidence="2">Cyclin N-terminal domain-containing protein</fullName>
    </recommendedName>
</protein>
<dbReference type="OrthoDB" id="25002at2759"/>
<dbReference type="STRING" id="29172.A0A0D8Y6B0"/>
<feature type="domain" description="Cyclin N-terminal" evidence="2">
    <location>
        <begin position="26"/>
        <end position="105"/>
    </location>
</feature>